<dbReference type="PROSITE" id="PS51257">
    <property type="entry name" value="PROKAR_LIPOPROTEIN"/>
    <property type="match status" value="1"/>
</dbReference>
<dbReference type="Proteomes" id="UP000323046">
    <property type="component" value="Chromosome"/>
</dbReference>
<dbReference type="RefSeq" id="WP_150168495.1">
    <property type="nucleotide sequence ID" value="NZ_CP029193.1"/>
</dbReference>
<organism evidence="3 4">
    <name type="scientific">Streptomyces venezuelae</name>
    <dbReference type="NCBI Taxonomy" id="54571"/>
    <lineage>
        <taxon>Bacteria</taxon>
        <taxon>Bacillati</taxon>
        <taxon>Actinomycetota</taxon>
        <taxon>Actinomycetes</taxon>
        <taxon>Kitasatosporales</taxon>
        <taxon>Streptomycetaceae</taxon>
        <taxon>Streptomyces</taxon>
    </lineage>
</organism>
<dbReference type="EMBL" id="CP029193">
    <property type="protein sequence ID" value="QES27532.1"/>
    <property type="molecule type" value="Genomic_DNA"/>
</dbReference>
<dbReference type="OrthoDB" id="4318346at2"/>
<sequence length="198" mass="20911">MLYRKTALRIAAPVAVLALALTACGGGDDKKSDDKKADAPKSQNKPAEPTALKAGETTTGQVKEDKATVTYDVAAEKIDVGTAAETKKLVSDPKQAKGLVVATAHMKITHKAGAPLTDTPDVAETTEIYADGTRGGLLIGAPEDAPGCEDELDLEGWKKGETHVLCETYLIPEGSKNLEVRWSAKEDGKQVTWKVPGK</sequence>
<proteinExistence type="predicted"/>
<dbReference type="AlphaFoldDB" id="A0A5P2BAJ4"/>
<reference evidence="3 4" key="1">
    <citation type="submission" date="2018-05" db="EMBL/GenBank/DDBJ databases">
        <title>Streptomyces venezuelae.</title>
        <authorList>
            <person name="Kim W."/>
            <person name="Lee N."/>
            <person name="Cho B.-K."/>
        </authorList>
    </citation>
    <scope>NUCLEOTIDE SEQUENCE [LARGE SCALE GENOMIC DNA]</scope>
    <source>
        <strain evidence="3 4">ATCC 14583</strain>
    </source>
</reference>
<evidence type="ECO:0000313" key="3">
    <source>
        <dbReference type="EMBL" id="QES27532.1"/>
    </source>
</evidence>
<accession>A0A5P2BAJ4</accession>
<keyword evidence="4" id="KW-1185">Reference proteome</keyword>
<keyword evidence="2" id="KW-0732">Signal</keyword>
<evidence type="ECO:0000256" key="2">
    <source>
        <dbReference type="SAM" id="SignalP"/>
    </source>
</evidence>
<feature type="region of interest" description="Disordered" evidence="1">
    <location>
        <begin position="25"/>
        <end position="60"/>
    </location>
</feature>
<evidence type="ECO:0008006" key="5">
    <source>
        <dbReference type="Google" id="ProtNLM"/>
    </source>
</evidence>
<evidence type="ECO:0000313" key="4">
    <source>
        <dbReference type="Proteomes" id="UP000323046"/>
    </source>
</evidence>
<name>A0A5P2BAJ4_STRVZ</name>
<protein>
    <recommendedName>
        <fullName evidence="5">Lipoprotein</fullName>
    </recommendedName>
</protein>
<feature type="signal peptide" evidence="2">
    <location>
        <begin position="1"/>
        <end position="25"/>
    </location>
</feature>
<evidence type="ECO:0000256" key="1">
    <source>
        <dbReference type="SAM" id="MobiDB-lite"/>
    </source>
</evidence>
<gene>
    <name evidence="3" type="ORF">DEJ47_14675</name>
</gene>
<feature type="compositionally biased region" description="Basic and acidic residues" evidence="1">
    <location>
        <begin position="27"/>
        <end position="39"/>
    </location>
</feature>
<feature type="chain" id="PRO_5038538571" description="Lipoprotein" evidence="2">
    <location>
        <begin position="26"/>
        <end position="198"/>
    </location>
</feature>